<feature type="region of interest" description="Disordered" evidence="1">
    <location>
        <begin position="37"/>
        <end position="116"/>
    </location>
</feature>
<feature type="compositionally biased region" description="Basic and acidic residues" evidence="1">
    <location>
        <begin position="87"/>
        <end position="106"/>
    </location>
</feature>
<evidence type="ECO:0000313" key="2">
    <source>
        <dbReference type="EMBL" id="GJT52635.1"/>
    </source>
</evidence>
<protein>
    <submittedName>
        <fullName evidence="2">Uncharacterized protein</fullName>
    </submittedName>
</protein>
<dbReference type="EMBL" id="BQNB010016514">
    <property type="protein sequence ID" value="GJT52635.1"/>
    <property type="molecule type" value="Genomic_DNA"/>
</dbReference>
<feature type="compositionally biased region" description="Basic residues" evidence="1">
    <location>
        <begin position="107"/>
        <end position="116"/>
    </location>
</feature>
<comment type="caution">
    <text evidence="2">The sequence shown here is derived from an EMBL/GenBank/DDBJ whole genome shotgun (WGS) entry which is preliminary data.</text>
</comment>
<name>A0ABQ5EP31_9ASTR</name>
<feature type="compositionally biased region" description="Basic and acidic residues" evidence="1">
    <location>
        <begin position="55"/>
        <end position="65"/>
    </location>
</feature>
<sequence>MRQEEARLEEAIKLQAQLDEEVAKQIHLDKMVAKRMAEEEALSEQQKKRKAQLQRHNEKIGEELQTKTSKNKRIDDKDVPTQFPLRRKVDEVKEAEQVKKEHEKERSKRPRKGYQC</sequence>
<evidence type="ECO:0000313" key="3">
    <source>
        <dbReference type="Proteomes" id="UP001151760"/>
    </source>
</evidence>
<dbReference type="Proteomes" id="UP001151760">
    <property type="component" value="Unassembled WGS sequence"/>
</dbReference>
<gene>
    <name evidence="2" type="ORF">Tco_0978792</name>
</gene>
<proteinExistence type="predicted"/>
<accession>A0ABQ5EP31</accession>
<evidence type="ECO:0000256" key="1">
    <source>
        <dbReference type="SAM" id="MobiDB-lite"/>
    </source>
</evidence>
<organism evidence="2 3">
    <name type="scientific">Tanacetum coccineum</name>
    <dbReference type="NCBI Taxonomy" id="301880"/>
    <lineage>
        <taxon>Eukaryota</taxon>
        <taxon>Viridiplantae</taxon>
        <taxon>Streptophyta</taxon>
        <taxon>Embryophyta</taxon>
        <taxon>Tracheophyta</taxon>
        <taxon>Spermatophyta</taxon>
        <taxon>Magnoliopsida</taxon>
        <taxon>eudicotyledons</taxon>
        <taxon>Gunneridae</taxon>
        <taxon>Pentapetalae</taxon>
        <taxon>asterids</taxon>
        <taxon>campanulids</taxon>
        <taxon>Asterales</taxon>
        <taxon>Asteraceae</taxon>
        <taxon>Asteroideae</taxon>
        <taxon>Anthemideae</taxon>
        <taxon>Anthemidinae</taxon>
        <taxon>Tanacetum</taxon>
    </lineage>
</organism>
<reference evidence="2" key="1">
    <citation type="journal article" date="2022" name="Int. J. Mol. Sci.">
        <title>Draft Genome of Tanacetum Coccineum: Genomic Comparison of Closely Related Tanacetum-Family Plants.</title>
        <authorList>
            <person name="Yamashiro T."/>
            <person name="Shiraishi A."/>
            <person name="Nakayama K."/>
            <person name="Satake H."/>
        </authorList>
    </citation>
    <scope>NUCLEOTIDE SEQUENCE</scope>
</reference>
<reference evidence="2" key="2">
    <citation type="submission" date="2022-01" db="EMBL/GenBank/DDBJ databases">
        <authorList>
            <person name="Yamashiro T."/>
            <person name="Shiraishi A."/>
            <person name="Satake H."/>
            <person name="Nakayama K."/>
        </authorList>
    </citation>
    <scope>NUCLEOTIDE SEQUENCE</scope>
</reference>
<keyword evidence="3" id="KW-1185">Reference proteome</keyword>